<proteinExistence type="predicted"/>
<feature type="compositionally biased region" description="Low complexity" evidence="2">
    <location>
        <begin position="129"/>
        <end position="138"/>
    </location>
</feature>
<reference evidence="4" key="1">
    <citation type="submission" date="2023-08" db="EMBL/GenBank/DDBJ databases">
        <authorList>
            <person name="Chen Y."/>
            <person name="Shah S."/>
            <person name="Dougan E. K."/>
            <person name="Thang M."/>
            <person name="Chan C."/>
        </authorList>
    </citation>
    <scope>NUCLEOTIDE SEQUENCE</scope>
</reference>
<dbReference type="PROSITE" id="PS00018">
    <property type="entry name" value="EF_HAND_1"/>
    <property type="match status" value="1"/>
</dbReference>
<dbReference type="Gene3D" id="1.10.238.10">
    <property type="entry name" value="EF-hand"/>
    <property type="match status" value="1"/>
</dbReference>
<evidence type="ECO:0000313" key="4">
    <source>
        <dbReference type="EMBL" id="CAJ1376397.1"/>
    </source>
</evidence>
<protein>
    <recommendedName>
        <fullName evidence="3">EF-hand domain-containing protein</fullName>
    </recommendedName>
</protein>
<accession>A0AA36MRD9</accession>
<dbReference type="GO" id="GO:0005509">
    <property type="term" value="F:calcium ion binding"/>
    <property type="evidence" value="ECO:0007669"/>
    <property type="project" value="InterPro"/>
</dbReference>
<dbReference type="InterPro" id="IPR018247">
    <property type="entry name" value="EF_Hand_1_Ca_BS"/>
</dbReference>
<evidence type="ECO:0000256" key="2">
    <source>
        <dbReference type="SAM" id="MobiDB-lite"/>
    </source>
</evidence>
<dbReference type="InterPro" id="IPR002048">
    <property type="entry name" value="EF_hand_dom"/>
</dbReference>
<dbReference type="EMBL" id="CAUJNA010000391">
    <property type="protein sequence ID" value="CAJ1376397.1"/>
    <property type="molecule type" value="Genomic_DNA"/>
</dbReference>
<keyword evidence="5" id="KW-1185">Reference proteome</keyword>
<dbReference type="PROSITE" id="PS50222">
    <property type="entry name" value="EF_HAND_2"/>
    <property type="match status" value="1"/>
</dbReference>
<name>A0AA36MRD9_9DINO</name>
<dbReference type="Pfam" id="PF13833">
    <property type="entry name" value="EF-hand_8"/>
    <property type="match status" value="1"/>
</dbReference>
<dbReference type="InterPro" id="IPR011992">
    <property type="entry name" value="EF-hand-dom_pair"/>
</dbReference>
<dbReference type="CDD" id="cd00051">
    <property type="entry name" value="EFh"/>
    <property type="match status" value="1"/>
</dbReference>
<dbReference type="SUPFAM" id="SSF47473">
    <property type="entry name" value="EF-hand"/>
    <property type="match status" value="1"/>
</dbReference>
<evidence type="ECO:0000259" key="3">
    <source>
        <dbReference type="PROSITE" id="PS50222"/>
    </source>
</evidence>
<feature type="domain" description="EF-hand" evidence="3">
    <location>
        <begin position="601"/>
        <end position="636"/>
    </location>
</feature>
<feature type="region of interest" description="Disordered" evidence="2">
    <location>
        <begin position="90"/>
        <end position="150"/>
    </location>
</feature>
<keyword evidence="1" id="KW-0106">Calcium</keyword>
<evidence type="ECO:0000313" key="5">
    <source>
        <dbReference type="Proteomes" id="UP001178507"/>
    </source>
</evidence>
<comment type="caution">
    <text evidence="4">The sequence shown here is derived from an EMBL/GenBank/DDBJ whole genome shotgun (WGS) entry which is preliminary data.</text>
</comment>
<evidence type="ECO:0000256" key="1">
    <source>
        <dbReference type="ARBA" id="ARBA00022837"/>
    </source>
</evidence>
<gene>
    <name evidence="4" type="ORF">EVOR1521_LOCUS5473</name>
</gene>
<sequence length="762" mass="85245">MAVLASSVPPAPPPRGGRRYQRASTDKKVPLPGERSATPGVPSRPGSGAGPRRSRVRKATDASDEELEYEVAFVRCLTEGAKQDALKAVSQRNSLRLPGMRPSSRQSVDPPSRAATPDSRPARPPSVPSRPQSRCSSRGSRRSTERTFSMQSVNSIVDDEQIPKLAHQITFANCSIDDVDELILAEEPGTNWFKSFWHIVLVQQPLCRALSSRSLVNWVAIYNRWQATTDWKGSPPAFMNSYELQEWVAAPLTRVMELVKLFDPPGYAKFDMTKSAAEHLKMRVPVVPLMAACMLMSVTVSNRQKLRFLFGLFDLEDKDALTEEQFTDTLSSLFQGLGFSFSMRREVPTQRQVTLAAKKVFARLLRLAPPSAAEAGRVPMAVLSNWFAGNTFDPIAVPFALFLERFSVPDYAVDPDIYNDENKQFRLSHARPVESPLECITQLESGFLTRAEVVMTRDLFEYCRGTGCFSLSHSDAEMAVGRRIDVQVWCGRYARALEEADAVRGTGVRFDFNTFLKKLCPKAGIAHLRMYHSWLKEFDSLQAEKSTLERSQQMLALLQQYSSLPAITERIKHELKSSFGSIDRAHQGKVTTADLQAAMEVATNTAQSMMQYFDINGDGSVDLEEYVAAMCPPTHRLPSKIKDSIFLLILSAEASKQQAAVDQKEQAFANGDLRRKAKRFIKAQVPELVWAEWNATFDHLAGGAAVVSRTRLKQSRVLCIDVCDYVCDLIAGEATEFTRRDFLNKLLDATEFRQRESDSPKE</sequence>
<dbReference type="Proteomes" id="UP001178507">
    <property type="component" value="Unassembled WGS sequence"/>
</dbReference>
<organism evidence="4 5">
    <name type="scientific">Effrenium voratum</name>
    <dbReference type="NCBI Taxonomy" id="2562239"/>
    <lineage>
        <taxon>Eukaryota</taxon>
        <taxon>Sar</taxon>
        <taxon>Alveolata</taxon>
        <taxon>Dinophyceae</taxon>
        <taxon>Suessiales</taxon>
        <taxon>Symbiodiniaceae</taxon>
        <taxon>Effrenium</taxon>
    </lineage>
</organism>
<dbReference type="AlphaFoldDB" id="A0AA36MRD9"/>
<feature type="region of interest" description="Disordered" evidence="2">
    <location>
        <begin position="1"/>
        <end position="65"/>
    </location>
</feature>